<evidence type="ECO:0000313" key="2">
    <source>
        <dbReference type="EMBL" id="OAQ63489.1"/>
    </source>
</evidence>
<dbReference type="STRING" id="1380566.A0A179FEK4"/>
<dbReference type="GeneID" id="28856432"/>
<dbReference type="GO" id="GO:0000172">
    <property type="term" value="C:ribonuclease MRP complex"/>
    <property type="evidence" value="ECO:0007669"/>
    <property type="project" value="InterPro"/>
</dbReference>
<proteinExistence type="predicted"/>
<dbReference type="Proteomes" id="UP000078397">
    <property type="component" value="Unassembled WGS sequence"/>
</dbReference>
<dbReference type="InterPro" id="IPR020347">
    <property type="entry name" value="Pop8"/>
</dbReference>
<dbReference type="GO" id="GO:0005655">
    <property type="term" value="C:nucleolar ribonuclease P complex"/>
    <property type="evidence" value="ECO:0007669"/>
    <property type="project" value="InterPro"/>
</dbReference>
<organism evidence="2 3">
    <name type="scientific">Pochonia chlamydosporia 170</name>
    <dbReference type="NCBI Taxonomy" id="1380566"/>
    <lineage>
        <taxon>Eukaryota</taxon>
        <taxon>Fungi</taxon>
        <taxon>Dikarya</taxon>
        <taxon>Ascomycota</taxon>
        <taxon>Pezizomycotina</taxon>
        <taxon>Sordariomycetes</taxon>
        <taxon>Hypocreomycetidae</taxon>
        <taxon>Hypocreales</taxon>
        <taxon>Clavicipitaceae</taxon>
        <taxon>Pochonia</taxon>
    </lineage>
</organism>
<dbReference type="GO" id="GO:0004526">
    <property type="term" value="F:ribonuclease P activity"/>
    <property type="evidence" value="ECO:0007669"/>
    <property type="project" value="TreeGrafter"/>
</dbReference>
<dbReference type="GO" id="GO:0008033">
    <property type="term" value="P:tRNA processing"/>
    <property type="evidence" value="ECO:0007669"/>
    <property type="project" value="InterPro"/>
</dbReference>
<dbReference type="PANTHER" id="PTHR28173:SF1">
    <property type="entry name" value="RIBONUCLEASES P_MRP PROTEIN SUBUNIT POP8"/>
    <property type="match status" value="1"/>
</dbReference>
<dbReference type="GO" id="GO:0000171">
    <property type="term" value="F:ribonuclease MRP activity"/>
    <property type="evidence" value="ECO:0007669"/>
    <property type="project" value="TreeGrafter"/>
</dbReference>
<protein>
    <recommendedName>
        <fullName evidence="1">Ribonucleases P/MRP subunit Pop8-like domain-containing protein</fullName>
    </recommendedName>
</protein>
<dbReference type="EMBL" id="LSBJ02000006">
    <property type="protein sequence ID" value="OAQ63489.1"/>
    <property type="molecule type" value="Genomic_DNA"/>
</dbReference>
<dbReference type="Pfam" id="PF20976">
    <property type="entry name" value="Pop8"/>
    <property type="match status" value="1"/>
</dbReference>
<evidence type="ECO:0000259" key="1">
    <source>
        <dbReference type="Pfam" id="PF20976"/>
    </source>
</evidence>
<sequence length="134" mass="14882">MASAPSSQKPSAKWGQETSHVLRTQKISSPFSYAHLELITDGPQEIHLDNLLVKSYCTAALKQFLGLTGQAVPIDILKAENRACWVRLPKEDLKSFSAAITAYNGVSEGDTRYILRMKRCSDWLGLLTDTEDEP</sequence>
<dbReference type="InterPro" id="IPR049128">
    <property type="entry name" value="Pop8-like_dom"/>
</dbReference>
<reference evidence="2 3" key="1">
    <citation type="journal article" date="2016" name="PLoS Pathog.">
        <title>Biosynthesis of antibiotic leucinostatins in bio-control fungus Purpureocillium lilacinum and their inhibition on phytophthora revealed by genome mining.</title>
        <authorList>
            <person name="Wang G."/>
            <person name="Liu Z."/>
            <person name="Lin R."/>
            <person name="Li E."/>
            <person name="Mao Z."/>
            <person name="Ling J."/>
            <person name="Yang Y."/>
            <person name="Yin W.B."/>
            <person name="Xie B."/>
        </authorList>
    </citation>
    <scope>NUCLEOTIDE SEQUENCE [LARGE SCALE GENOMIC DNA]</scope>
    <source>
        <strain evidence="2">170</strain>
    </source>
</reference>
<keyword evidence="3" id="KW-1185">Reference proteome</keyword>
<comment type="caution">
    <text evidence="2">The sequence shown here is derived from an EMBL/GenBank/DDBJ whole genome shotgun (WGS) entry which is preliminary data.</text>
</comment>
<gene>
    <name evidence="2" type="ORF">VFPPC_14670</name>
</gene>
<evidence type="ECO:0000313" key="3">
    <source>
        <dbReference type="Proteomes" id="UP000078397"/>
    </source>
</evidence>
<name>A0A179FEK4_METCM</name>
<accession>A0A179FEK4</accession>
<dbReference type="GO" id="GO:0034965">
    <property type="term" value="P:intronic box C/D snoRNA processing"/>
    <property type="evidence" value="ECO:0007669"/>
    <property type="project" value="TreeGrafter"/>
</dbReference>
<dbReference type="GO" id="GO:0000294">
    <property type="term" value="P:nuclear-transcribed mRNA catabolic process, RNase MRP-dependent"/>
    <property type="evidence" value="ECO:0007669"/>
    <property type="project" value="TreeGrafter"/>
</dbReference>
<dbReference type="AlphaFoldDB" id="A0A179FEK4"/>
<dbReference type="OrthoDB" id="5530243at2759"/>
<dbReference type="RefSeq" id="XP_018141069.1">
    <property type="nucleotide sequence ID" value="XM_018292438.1"/>
</dbReference>
<dbReference type="PANTHER" id="PTHR28173">
    <property type="entry name" value="RIBONUCLEASES P/MRP PROTEIN SUBUNIT POP8"/>
    <property type="match status" value="1"/>
</dbReference>
<feature type="domain" description="Ribonucleases P/MRP subunit Pop8-like" evidence="1">
    <location>
        <begin position="30"/>
        <end position="103"/>
    </location>
</feature>
<dbReference type="KEGG" id="pchm:VFPPC_14670"/>